<dbReference type="Pfam" id="PF02080">
    <property type="entry name" value="TrkA_C"/>
    <property type="match status" value="1"/>
</dbReference>
<dbReference type="Proteomes" id="UP000886101">
    <property type="component" value="Unassembled WGS sequence"/>
</dbReference>
<dbReference type="GO" id="GO:0006813">
    <property type="term" value="P:potassium ion transport"/>
    <property type="evidence" value="ECO:0007669"/>
    <property type="project" value="InterPro"/>
</dbReference>
<evidence type="ECO:0000313" key="9">
    <source>
        <dbReference type="EMBL" id="HHI97064.1"/>
    </source>
</evidence>
<dbReference type="InterPro" id="IPR006037">
    <property type="entry name" value="RCK_C"/>
</dbReference>
<dbReference type="GO" id="GO:0005886">
    <property type="term" value="C:plasma membrane"/>
    <property type="evidence" value="ECO:0007669"/>
    <property type="project" value="TreeGrafter"/>
</dbReference>
<keyword evidence="5 7" id="KW-1133">Transmembrane helix</keyword>
<feature type="transmembrane region" description="Helical" evidence="7">
    <location>
        <begin position="463"/>
        <end position="482"/>
    </location>
</feature>
<feature type="transmembrane region" description="Helical" evidence="7">
    <location>
        <begin position="50"/>
        <end position="73"/>
    </location>
</feature>
<feature type="transmembrane region" description="Helical" evidence="7">
    <location>
        <begin position="583"/>
        <end position="605"/>
    </location>
</feature>
<proteinExistence type="predicted"/>
<dbReference type="Pfam" id="PF03600">
    <property type="entry name" value="CitMHS"/>
    <property type="match status" value="1"/>
</dbReference>
<feature type="domain" description="RCK C-terminal" evidence="8">
    <location>
        <begin position="226"/>
        <end position="309"/>
    </location>
</feature>
<reference evidence="9" key="1">
    <citation type="journal article" date="2020" name="mSystems">
        <title>Genome- and Community-Level Interaction Insights into Carbon Utilization and Element Cycling Functions of Hydrothermarchaeota in Hydrothermal Sediment.</title>
        <authorList>
            <person name="Zhou Z."/>
            <person name="Liu Y."/>
            <person name="Xu W."/>
            <person name="Pan J."/>
            <person name="Luo Z.H."/>
            <person name="Li M."/>
        </authorList>
    </citation>
    <scope>NUCLEOTIDE SEQUENCE [LARGE SCALE GENOMIC DNA]</scope>
    <source>
        <strain evidence="9">HyVt-533</strain>
    </source>
</reference>
<dbReference type="EMBL" id="DROK01000131">
    <property type="protein sequence ID" value="HHI97064.1"/>
    <property type="molecule type" value="Genomic_DNA"/>
</dbReference>
<evidence type="ECO:0000256" key="6">
    <source>
        <dbReference type="ARBA" id="ARBA00023136"/>
    </source>
</evidence>
<feature type="transmembrane region" description="Helical" evidence="7">
    <location>
        <begin position="544"/>
        <end position="563"/>
    </location>
</feature>
<evidence type="ECO:0000256" key="4">
    <source>
        <dbReference type="ARBA" id="ARBA00022737"/>
    </source>
</evidence>
<feature type="transmembrane region" description="Helical" evidence="7">
    <location>
        <begin position="192"/>
        <end position="212"/>
    </location>
</feature>
<feature type="transmembrane region" description="Helical" evidence="7">
    <location>
        <begin position="139"/>
        <end position="161"/>
    </location>
</feature>
<keyword evidence="4" id="KW-0677">Repeat</keyword>
<dbReference type="InterPro" id="IPR051679">
    <property type="entry name" value="DASS-Related_Transporters"/>
</dbReference>
<evidence type="ECO:0000256" key="2">
    <source>
        <dbReference type="ARBA" id="ARBA00022448"/>
    </source>
</evidence>
<feature type="transmembrane region" description="Helical" evidence="7">
    <location>
        <begin position="502"/>
        <end position="532"/>
    </location>
</feature>
<keyword evidence="6 7" id="KW-0472">Membrane</keyword>
<keyword evidence="2" id="KW-0813">Transport</keyword>
<feature type="transmembrane region" description="Helical" evidence="7">
    <location>
        <begin position="417"/>
        <end position="434"/>
    </location>
</feature>
<dbReference type="PANTHER" id="PTHR43652">
    <property type="entry name" value="BASIC AMINO ACID ANTIPORTER YFCC-RELATED"/>
    <property type="match status" value="1"/>
</dbReference>
<name>A0A7V5U2E4_9BACT</name>
<evidence type="ECO:0000256" key="7">
    <source>
        <dbReference type="SAM" id="Phobius"/>
    </source>
</evidence>
<dbReference type="SUPFAM" id="SSF116726">
    <property type="entry name" value="TrkA C-terminal domain-like"/>
    <property type="match status" value="2"/>
</dbReference>
<sequence>MSPAMIKVFVLLFLAVTLFVLDWVRVDIVGLLIMVLLPLSGVISAEEAISGFSSNAVVSIIAVMIIGAGLNRTGIMDLLARKIIRIAGKSETRIMVVVSGTVSLISSFMQNIGAAALFLPAVSKICKTLNLSPSRILMPMGFCAIIGGCLTLVGSSPLIMLNDLMKAWWTHNAAALNGAPFEPLGLFSVTPVGVALLLSALTYFILIGRFLLPATPKKEPETCPRLKLVDIYTPILDYALLRVPAHFSPQSLEKLAIGQRFHATVIGIFKKNLPPIFAPDRHTFIEAGDLVAVISSKENLKRLAAELKWNLEEYHHEFTKRSLVPEYGLVQGIVPPGSSLIGNTLEELDFRDRYHANVLALYRGDQVICENIAKQPLRAGDALLIWGPWEKLKKLHKNLDLVFTEVLKGEEEKPKKVIPALICLVGALTLAMVFQVKLSVALLTGALGMILLKVISIDDAYRAVDWMTIFLLAGLIPLGRAFEKTGAAHFIASQIINLAGDFSAITLLLTIGVLTSFFSLVASNVGATVLMVPLSMNLALETEFNPLLAGLTVAVAASNTFILPTHQVNALIMRPGGYRTKDYLRVGAGMSLIYLCVMCAVIYFFY</sequence>
<keyword evidence="3 7" id="KW-0812">Transmembrane</keyword>
<protein>
    <submittedName>
        <fullName evidence="9">SLC13 family permease</fullName>
    </submittedName>
</protein>
<gene>
    <name evidence="9" type="ORF">ENJ96_04360</name>
</gene>
<accession>A0A7V5U2E4</accession>
<dbReference type="Gene3D" id="3.30.70.1450">
    <property type="entry name" value="Regulator of K+ conductance, C-terminal domain"/>
    <property type="match status" value="2"/>
</dbReference>
<dbReference type="InterPro" id="IPR004680">
    <property type="entry name" value="Cit_transptr-like_dom"/>
</dbReference>
<evidence type="ECO:0000256" key="5">
    <source>
        <dbReference type="ARBA" id="ARBA00022989"/>
    </source>
</evidence>
<dbReference type="InterPro" id="IPR036721">
    <property type="entry name" value="RCK_C_sf"/>
</dbReference>
<dbReference type="GO" id="GO:0008324">
    <property type="term" value="F:monoatomic cation transmembrane transporter activity"/>
    <property type="evidence" value="ECO:0007669"/>
    <property type="project" value="InterPro"/>
</dbReference>
<evidence type="ECO:0000256" key="3">
    <source>
        <dbReference type="ARBA" id="ARBA00022692"/>
    </source>
</evidence>
<feature type="domain" description="RCK C-terminal" evidence="8">
    <location>
        <begin position="317"/>
        <end position="401"/>
    </location>
</feature>
<dbReference type="PROSITE" id="PS51202">
    <property type="entry name" value="RCK_C"/>
    <property type="match status" value="2"/>
</dbReference>
<dbReference type="AlphaFoldDB" id="A0A7V5U2E4"/>
<comment type="subcellular location">
    <subcellularLocation>
        <location evidence="1">Membrane</location>
        <topology evidence="1">Multi-pass membrane protein</topology>
    </subcellularLocation>
</comment>
<evidence type="ECO:0000256" key="1">
    <source>
        <dbReference type="ARBA" id="ARBA00004141"/>
    </source>
</evidence>
<dbReference type="PANTHER" id="PTHR43652:SF2">
    <property type="entry name" value="BASIC AMINO ACID ANTIPORTER YFCC-RELATED"/>
    <property type="match status" value="1"/>
</dbReference>
<comment type="caution">
    <text evidence="9">The sequence shown here is derived from an EMBL/GenBank/DDBJ whole genome shotgun (WGS) entry which is preliminary data.</text>
</comment>
<organism evidence="9">
    <name type="scientific">Thermodesulfatator atlanticus</name>
    <dbReference type="NCBI Taxonomy" id="501497"/>
    <lineage>
        <taxon>Bacteria</taxon>
        <taxon>Pseudomonadati</taxon>
        <taxon>Thermodesulfobacteriota</taxon>
        <taxon>Thermodesulfobacteria</taxon>
        <taxon>Thermodesulfobacteriales</taxon>
        <taxon>Thermodesulfatatoraceae</taxon>
        <taxon>Thermodesulfatator</taxon>
    </lineage>
</organism>
<evidence type="ECO:0000259" key="8">
    <source>
        <dbReference type="PROSITE" id="PS51202"/>
    </source>
</evidence>